<evidence type="ECO:0000313" key="3">
    <source>
        <dbReference type="Proteomes" id="UP001527925"/>
    </source>
</evidence>
<reference evidence="2 3" key="1">
    <citation type="submission" date="2023-09" db="EMBL/GenBank/DDBJ databases">
        <title>Pangenome analysis of Batrachochytrium dendrobatidis and related Chytrids.</title>
        <authorList>
            <person name="Yacoub M.N."/>
            <person name="Stajich J.E."/>
            <person name="James T.Y."/>
        </authorList>
    </citation>
    <scope>NUCLEOTIDE SEQUENCE [LARGE SCALE GENOMIC DNA]</scope>
    <source>
        <strain evidence="2 3">JEL0888</strain>
    </source>
</reference>
<comment type="caution">
    <text evidence="2">The sequence shown here is derived from an EMBL/GenBank/DDBJ whole genome shotgun (WGS) entry which is preliminary data.</text>
</comment>
<dbReference type="InterPro" id="IPR016024">
    <property type="entry name" value="ARM-type_fold"/>
</dbReference>
<dbReference type="EMBL" id="JADGIZ020000004">
    <property type="protein sequence ID" value="KAL2919159.1"/>
    <property type="molecule type" value="Genomic_DNA"/>
</dbReference>
<keyword evidence="3" id="KW-1185">Reference proteome</keyword>
<accession>A0ABR4NI73</accession>
<evidence type="ECO:0000313" key="2">
    <source>
        <dbReference type="EMBL" id="KAL2919159.1"/>
    </source>
</evidence>
<dbReference type="SUPFAM" id="SSF48371">
    <property type="entry name" value="ARM repeat"/>
    <property type="match status" value="1"/>
</dbReference>
<feature type="domain" description="DUF3730" evidence="1">
    <location>
        <begin position="512"/>
        <end position="753"/>
    </location>
</feature>
<name>A0ABR4NI73_9FUNG</name>
<gene>
    <name evidence="2" type="ORF">HK105_201434</name>
</gene>
<sequence length="1828" mass="195447">MPGSPAAAHWLRLASGHTSAQLAALSAISEDLRRLSPRDARRQQLLDGALWPALTAFDRPPLPALAARTALALASDGTLPHAVLTQQLVARSSAVQLPSALSVWASLLAAAVRLHLPGPDGGQAAAFDAQGPAAHPFLAAAAKNHALAEHLVVELSSELTASPTEQDLLARLALHGPFVSQALRGIPPGGDLSPGAAVRSDVQLAVLELLLSLLESAPKSHTAVAEQISRMILACLAELPAPSQEYTIGRMHAAVSRFDRLPCRSILVFSLTEHLYSLWHQRRFISSHTCAFVASILLDLSSDKPRTSMAECAAVIAVAASILIDAHSPAQVDAAGRLLLAVIPPFAISQRELDPLTRAVMMPLLATMSLPGLVPSQRTLVACLDFAMDKAAPVDPLALLSKIQTALLLQEPAGTASKTALERIVSELVAAQASARCLPYAQVLGVAISLLDPTPKGADLAWHSDALPHLSLLAIASRVFAREAESRSQALKAVASQMRESHTPYLLKLFSALLFALKNEPEPDIVHQIVTETIPALTALKDPFLSSACIRVALSSLQGGNLDTIIEIAGVQALVNIWAHKPRTWTQLRTHLFQWLHRFKGSRGGGRKKTPNEQRVHARIESFVLETVQSLCKEHPTTCGYDLLPFVIQFAKIPFASPQSRSMAIRAISSAIRNNLSSPQAAWNVVMQGVVAESLKNTDSLVLEAVCDYFATVGEKMIASEHYMLFAADILEKQLMPLSTHEDLSVRNAAFEAMAGFQPPQLFPLLPPHAEFIAERVGDPACPDSVRLLLGRLVFHECTTMRRPVFKGLAAADGVVAGAVRDLQGDAQTNMLSVVRRIGLGLAEAYESGKIAGAARAGLAVTVLLSVQRADRSEITLPSRPSPKHLLFASVLNAAVKDMALTDYPLARFETIDAWRMFWRTAFAETARALVDASGAAVPDRLQVVEAIFGELAGELVDGKLDASVAPSVLVNAMMAASGAVLAAHDLGFANACDCAADLADRSITLVSASFVKTDTRASVLAVLASLARAVHSSDDVRLKLILDTVFQLASHRNDADDADIVATTAAAGASRVLHHVLTSSTLLGQRGVLAYTSRLLEAFGDSAEWNAGAAMGLCELTDSSIFDDFVELVGRDCIESLVRQAVARVRVFAGYKNMESGPADDESVRAALSVATGLLARLPHLAPEDYLATLERAVKICQGESRFDGMLPHVLKALYRETVRLAGQDADEYGALLSSTLASALDTCSVPKHASHVRQAHLFALRGLLGLDHTLEWEARAFAADSSPLNDAVTRLAPLLTSRDDPKVVRACGWIVGSALWSLGCVLDSDGAHSTGRRDPRDYRRLNVDTSFVRNLHEQLRDAIDKKDVAAADFLVDAFLYAETVLPAADWSDILARLWTLDDSIHIPVLTLASSQAVGSPSKSFVNFFVEHMAAFTAELQRHTNIADVRKDLFSFVCSSQGIGRLLQLGGLGDGGSEADDHAKAKNEAVVSPSKVVEVLSPLLRHILLGLADVREVDASGRSVCENVSRLVRKCLPKQSVRSPLHRSIAQLSLQILEDMPRDVATDSVARALWHLAGCVMSDESTTFLLVRRAAEYARTALPKQMWVIAAAAAMGSDHAQRKALEGAFISAVRTAFEAGQPDKLASATNALLNVVETRPGLDDAVRADWIIKTLDLAIVAAGSASPRAARTVEALWSLAVSGQVAVGWGPLRRAARPSADASGDSTAQDDVSGSFEPDLVCVPAAFWSQLRLDAVQVLADQLRAWQAIERGDLPAAALSIAKRIGIILESTVDADRLTGRQAAAAGKQRLAVSAPMRLLVQRCAQAYPIL</sequence>
<dbReference type="Pfam" id="PF12530">
    <property type="entry name" value="DUF3730"/>
    <property type="match status" value="1"/>
</dbReference>
<organism evidence="2 3">
    <name type="scientific">Polyrhizophydium stewartii</name>
    <dbReference type="NCBI Taxonomy" id="2732419"/>
    <lineage>
        <taxon>Eukaryota</taxon>
        <taxon>Fungi</taxon>
        <taxon>Fungi incertae sedis</taxon>
        <taxon>Chytridiomycota</taxon>
        <taxon>Chytridiomycota incertae sedis</taxon>
        <taxon>Chytridiomycetes</taxon>
        <taxon>Rhizophydiales</taxon>
        <taxon>Rhizophydiales incertae sedis</taxon>
        <taxon>Polyrhizophydium</taxon>
    </lineage>
</organism>
<protein>
    <recommendedName>
        <fullName evidence="1">DUF3730 domain-containing protein</fullName>
    </recommendedName>
</protein>
<dbReference type="Proteomes" id="UP001527925">
    <property type="component" value="Unassembled WGS sequence"/>
</dbReference>
<evidence type="ECO:0000259" key="1">
    <source>
        <dbReference type="Pfam" id="PF12530"/>
    </source>
</evidence>
<proteinExistence type="predicted"/>
<dbReference type="InterPro" id="IPR022542">
    <property type="entry name" value="FOCAD/RST1_DUF3730"/>
</dbReference>